<dbReference type="PANTHER" id="PTHR43072">
    <property type="entry name" value="N-ACETYLTRANSFERASE"/>
    <property type="match status" value="1"/>
</dbReference>
<keyword evidence="1 4" id="KW-0808">Transferase</keyword>
<evidence type="ECO:0000256" key="1">
    <source>
        <dbReference type="ARBA" id="ARBA00022679"/>
    </source>
</evidence>
<dbReference type="GO" id="GO:0016747">
    <property type="term" value="F:acyltransferase activity, transferring groups other than amino-acyl groups"/>
    <property type="evidence" value="ECO:0007669"/>
    <property type="project" value="InterPro"/>
</dbReference>
<gene>
    <name evidence="4" type="ORF">FLAT13_04535</name>
</gene>
<dbReference type="CDD" id="cd04301">
    <property type="entry name" value="NAT_SF"/>
    <property type="match status" value="1"/>
</dbReference>
<dbReference type="SUPFAM" id="SSF55729">
    <property type="entry name" value="Acyl-CoA N-acyltransferases (Nat)"/>
    <property type="match status" value="1"/>
</dbReference>
<feature type="domain" description="N-acetyltransferase" evidence="3">
    <location>
        <begin position="3"/>
        <end position="165"/>
    </location>
</feature>
<dbReference type="RefSeq" id="WP_078229296.1">
    <property type="nucleotide sequence ID" value="NZ_CAIJDP010000089.1"/>
</dbReference>
<sequence>MNLTLRPATSNDLEKILEIVNHSILYTTANYSYEVQNLEVQTKWFEDKKNKNLPVIVADLGGEVVGFGSYGQFREKIGYQYTVEHSVYVVDNSIGKGIGSKLLTELIRLAKTQGYHVMIGAIDADNAGSIAFHEKFGFITAGTIREVGYKFDHWLDLVFMQLILE</sequence>
<accession>A0A6V6ZAT7</accession>
<keyword evidence="5" id="KW-1185">Reference proteome</keyword>
<dbReference type="AlphaFoldDB" id="A0A6V6ZAT7"/>
<dbReference type="Pfam" id="PF13420">
    <property type="entry name" value="Acetyltransf_4"/>
    <property type="match status" value="1"/>
</dbReference>
<dbReference type="PANTHER" id="PTHR43072:SF23">
    <property type="entry name" value="UPF0039 PROTEIN C11D3.02C"/>
    <property type="match status" value="1"/>
</dbReference>
<dbReference type="InterPro" id="IPR016181">
    <property type="entry name" value="Acyl_CoA_acyltransferase"/>
</dbReference>
<evidence type="ECO:0000256" key="2">
    <source>
        <dbReference type="ARBA" id="ARBA00023315"/>
    </source>
</evidence>
<proteinExistence type="predicted"/>
<dbReference type="Gene3D" id="3.40.630.30">
    <property type="match status" value="1"/>
</dbReference>
<dbReference type="Proteomes" id="UP000530060">
    <property type="component" value="Unassembled WGS sequence"/>
</dbReference>
<evidence type="ECO:0000313" key="4">
    <source>
        <dbReference type="EMBL" id="CAD0008755.1"/>
    </source>
</evidence>
<reference evidence="4 5" key="1">
    <citation type="submission" date="2020-06" db="EMBL/GenBank/DDBJ databases">
        <authorList>
            <person name="Criscuolo A."/>
        </authorList>
    </citation>
    <scope>NUCLEOTIDE SEQUENCE [LARGE SCALE GENOMIC DNA]</scope>
    <source>
        <strain evidence="5">CIP 111411</strain>
    </source>
</reference>
<dbReference type="InterPro" id="IPR000182">
    <property type="entry name" value="GNAT_dom"/>
</dbReference>
<dbReference type="PROSITE" id="PS51186">
    <property type="entry name" value="GNAT"/>
    <property type="match status" value="1"/>
</dbReference>
<keyword evidence="2" id="KW-0012">Acyltransferase</keyword>
<evidence type="ECO:0000313" key="5">
    <source>
        <dbReference type="Proteomes" id="UP000530060"/>
    </source>
</evidence>
<dbReference type="EMBL" id="CAIJDP010000089">
    <property type="protein sequence ID" value="CAD0008755.1"/>
    <property type="molecule type" value="Genomic_DNA"/>
</dbReference>
<protein>
    <submittedName>
        <fullName evidence="4">N-acetyltransferase</fullName>
    </submittedName>
</protein>
<organism evidence="4 5">
    <name type="scientific">Flavobacterium salmonis</name>
    <dbReference type="NCBI Taxonomy" id="2654844"/>
    <lineage>
        <taxon>Bacteria</taxon>
        <taxon>Pseudomonadati</taxon>
        <taxon>Bacteroidota</taxon>
        <taxon>Flavobacteriia</taxon>
        <taxon>Flavobacteriales</taxon>
        <taxon>Flavobacteriaceae</taxon>
        <taxon>Flavobacterium</taxon>
    </lineage>
</organism>
<comment type="caution">
    <text evidence="4">The sequence shown here is derived from an EMBL/GenBank/DDBJ whole genome shotgun (WGS) entry which is preliminary data.</text>
</comment>
<name>A0A6V6ZAT7_9FLAO</name>
<evidence type="ECO:0000259" key="3">
    <source>
        <dbReference type="PROSITE" id="PS51186"/>
    </source>
</evidence>